<comment type="caution">
    <text evidence="2">The sequence shown here is derived from an EMBL/GenBank/DDBJ whole genome shotgun (WGS) entry which is preliminary data.</text>
</comment>
<dbReference type="PATRIC" id="fig|1123501.6.peg.3182"/>
<name>A0A0D0NJ93_9RHOB</name>
<dbReference type="OrthoDB" id="9795838at2"/>
<dbReference type="PANTHER" id="PTHR39323">
    <property type="entry name" value="BLR1149 PROTEIN"/>
    <property type="match status" value="1"/>
</dbReference>
<dbReference type="AlphaFoldDB" id="A0A0D0NJ93"/>
<proteinExistence type="predicted"/>
<evidence type="ECO:0000313" key="3">
    <source>
        <dbReference type="Proteomes" id="UP000035100"/>
    </source>
</evidence>
<dbReference type="SUPFAM" id="SSF56300">
    <property type="entry name" value="Metallo-dependent phosphatases"/>
    <property type="match status" value="1"/>
</dbReference>
<dbReference type="STRING" id="1123501.Wenmar_03062"/>
<dbReference type="Proteomes" id="UP000035100">
    <property type="component" value="Unassembled WGS sequence"/>
</dbReference>
<dbReference type="NCBIfam" id="TIGR04123">
    <property type="entry name" value="P_estr_lig_assc"/>
    <property type="match status" value="1"/>
</dbReference>
<dbReference type="GO" id="GO:0016787">
    <property type="term" value="F:hydrolase activity"/>
    <property type="evidence" value="ECO:0007669"/>
    <property type="project" value="InterPro"/>
</dbReference>
<dbReference type="InterPro" id="IPR026336">
    <property type="entry name" value="PdeM-like"/>
</dbReference>
<keyword evidence="3" id="KW-1185">Reference proteome</keyword>
<dbReference type="PANTHER" id="PTHR39323:SF1">
    <property type="entry name" value="BLR1149 PROTEIN"/>
    <property type="match status" value="1"/>
</dbReference>
<dbReference type="EMBL" id="AONG01000014">
    <property type="protein sequence ID" value="KIQ68415.1"/>
    <property type="molecule type" value="Genomic_DNA"/>
</dbReference>
<reference evidence="2 3" key="1">
    <citation type="submission" date="2013-01" db="EMBL/GenBank/DDBJ databases">
        <authorList>
            <person name="Fiebig A."/>
            <person name="Goeker M."/>
            <person name="Klenk H.-P.P."/>
        </authorList>
    </citation>
    <scope>NUCLEOTIDE SEQUENCE [LARGE SCALE GENOMIC DNA]</scope>
    <source>
        <strain evidence="2 3">DSM 24838</strain>
    </source>
</reference>
<protein>
    <submittedName>
        <fullName evidence="2">Putative phosphoesterase</fullName>
    </submittedName>
</protein>
<dbReference type="InterPro" id="IPR004843">
    <property type="entry name" value="Calcineurin-like_PHP"/>
</dbReference>
<dbReference type="eggNOG" id="COG1407">
    <property type="taxonomic scope" value="Bacteria"/>
</dbReference>
<dbReference type="InterPro" id="IPR029052">
    <property type="entry name" value="Metallo-depent_PP-like"/>
</dbReference>
<sequence>MNTLDFPFAGRTLTALPSGALWDRAAGWLCVSDLHLGKSDRVARRLGLMLPPYEVAETLDRLAADLAATDARTLICLGDSFDDLAAAEALDETDRLRLLGLQAGRRWIWIEGNHDPGPSGLSGEHRAELSVDGLTFRHIATPAAGPEVSGHYHPKHRVGPESRPAFLFDADRLILPAYGTYTGGLRATCAELSALFPGPSFAILTGPRPVLVPVTAGTARRQHPPRVRPLRRAG</sequence>
<dbReference type="Pfam" id="PF00149">
    <property type="entry name" value="Metallophos"/>
    <property type="match status" value="1"/>
</dbReference>
<evidence type="ECO:0000313" key="2">
    <source>
        <dbReference type="EMBL" id="KIQ68415.1"/>
    </source>
</evidence>
<dbReference type="RefSeq" id="WP_018301853.1">
    <property type="nucleotide sequence ID" value="NZ_KB902279.1"/>
</dbReference>
<organism evidence="2 3">
    <name type="scientific">Wenxinia marina DSM 24838</name>
    <dbReference type="NCBI Taxonomy" id="1123501"/>
    <lineage>
        <taxon>Bacteria</taxon>
        <taxon>Pseudomonadati</taxon>
        <taxon>Pseudomonadota</taxon>
        <taxon>Alphaproteobacteria</taxon>
        <taxon>Rhodobacterales</taxon>
        <taxon>Roseobacteraceae</taxon>
        <taxon>Wenxinia</taxon>
    </lineage>
</organism>
<dbReference type="Gene3D" id="3.60.21.10">
    <property type="match status" value="1"/>
</dbReference>
<evidence type="ECO:0000259" key="1">
    <source>
        <dbReference type="Pfam" id="PF00149"/>
    </source>
</evidence>
<feature type="domain" description="Calcineurin-like phosphoesterase" evidence="1">
    <location>
        <begin position="29"/>
        <end position="121"/>
    </location>
</feature>
<accession>A0A0D0NJ93</accession>
<gene>
    <name evidence="2" type="ORF">Wenmar_03062</name>
</gene>